<reference evidence="10 11" key="1">
    <citation type="submission" date="2020-07" db="EMBL/GenBank/DDBJ databases">
        <title>Draft genome sequence of violacein-producing bacteria and related species.</title>
        <authorList>
            <person name="Wilson H.S."/>
            <person name="De Leon M.E."/>
        </authorList>
    </citation>
    <scope>NUCLEOTIDE SEQUENCE [LARGE SCALE GENOMIC DNA]</scope>
    <source>
        <strain evidence="10 11">HSC-21Su07</strain>
    </source>
</reference>
<dbReference type="InterPro" id="IPR029151">
    <property type="entry name" value="Sensor-like_sf"/>
</dbReference>
<dbReference type="GO" id="GO:0052621">
    <property type="term" value="F:diguanylate cyclase activity"/>
    <property type="evidence" value="ECO:0007669"/>
    <property type="project" value="UniProtKB-EC"/>
</dbReference>
<dbReference type="PANTHER" id="PTHR45138">
    <property type="entry name" value="REGULATORY COMPONENTS OF SENSORY TRANSDUCTION SYSTEM"/>
    <property type="match status" value="1"/>
</dbReference>
<comment type="caution">
    <text evidence="10">The sequence shown here is derived from an EMBL/GenBank/DDBJ whole genome shotgun (WGS) entry which is preliminary data.</text>
</comment>
<evidence type="ECO:0000256" key="3">
    <source>
        <dbReference type="ARBA" id="ARBA00022475"/>
    </source>
</evidence>
<dbReference type="NCBIfam" id="TIGR00254">
    <property type="entry name" value="GGDEF"/>
    <property type="match status" value="1"/>
</dbReference>
<dbReference type="InterPro" id="IPR029787">
    <property type="entry name" value="Nucleotide_cyclase"/>
</dbReference>
<protein>
    <recommendedName>
        <fullName evidence="2">diguanylate cyclase</fullName>
        <ecNumber evidence="2">2.7.7.65</ecNumber>
    </recommendedName>
</protein>
<evidence type="ECO:0000313" key="10">
    <source>
        <dbReference type="EMBL" id="MBA4710399.1"/>
    </source>
</evidence>
<dbReference type="CDD" id="cd18773">
    <property type="entry name" value="PDC1_HK_sensor"/>
    <property type="match status" value="1"/>
</dbReference>
<dbReference type="GO" id="GO:0043709">
    <property type="term" value="P:cell adhesion involved in single-species biofilm formation"/>
    <property type="evidence" value="ECO:0007669"/>
    <property type="project" value="TreeGrafter"/>
</dbReference>
<dbReference type="PROSITE" id="PS50887">
    <property type="entry name" value="GGDEF"/>
    <property type="match status" value="1"/>
</dbReference>
<evidence type="ECO:0000259" key="9">
    <source>
        <dbReference type="PROSITE" id="PS50887"/>
    </source>
</evidence>
<dbReference type="RefSeq" id="WP_181837291.1">
    <property type="nucleotide sequence ID" value="NZ_JACERN010000042.1"/>
</dbReference>
<keyword evidence="4 8" id="KW-0812">Transmembrane</keyword>
<evidence type="ECO:0000256" key="4">
    <source>
        <dbReference type="ARBA" id="ARBA00022692"/>
    </source>
</evidence>
<sequence length="476" mass="53857">MRSRYRKQIIFITLIISIGFSISAVVTYSREKGEAEKRILEESLPLIGDSIYTEIQSSIMNPVDIATFMAHDSFVRDWVIDTNSNPATIRRYLRGIKEKYNAATAFLVDDAEKKYYTDNGKQLTLHPNASRDAWYWRVLADPAIYELNLGKYQENDSLLVFANEKIFDDDGKVIGIVGISQELHHFKKIIDKYADKYNNDIYIFDQSGNIIIRSSHASSPPHFDFNSMNAAIHQNETIPHNFLLQSTATERIVGIRKLPGSNWYLAVEEDVSETLKNEKKSMIETLLVSIISSIIVILSTTGLVYNTQKKLFAAATTDPLTGLLNRHAFHERIRRQRKRHGDQAYLLAMIDIDHFKAINDSYGHQFGDEVIRDCARALSEEAAGGNILARWGGEEFLLFAPQPNGCDQISCQQWLDKLRANIAARRIRCNGMEIAVTVSIGYALAKNGVQWEPLLEMADQALYAAKQAGRNRVMAA</sequence>
<dbReference type="Gene3D" id="3.30.450.20">
    <property type="entry name" value="PAS domain"/>
    <property type="match status" value="1"/>
</dbReference>
<dbReference type="Proteomes" id="UP000545606">
    <property type="component" value="Unassembled WGS sequence"/>
</dbReference>
<evidence type="ECO:0000256" key="2">
    <source>
        <dbReference type="ARBA" id="ARBA00012528"/>
    </source>
</evidence>
<dbReference type="InterPro" id="IPR000160">
    <property type="entry name" value="GGDEF_dom"/>
</dbReference>
<evidence type="ECO:0000256" key="8">
    <source>
        <dbReference type="SAM" id="Phobius"/>
    </source>
</evidence>
<dbReference type="SUPFAM" id="SSF103190">
    <property type="entry name" value="Sensory domain-like"/>
    <property type="match status" value="1"/>
</dbReference>
<organism evidence="10 11">
    <name type="scientific">Aquitalea aquatica</name>
    <dbReference type="NCBI Taxonomy" id="3044273"/>
    <lineage>
        <taxon>Bacteria</taxon>
        <taxon>Pseudomonadati</taxon>
        <taxon>Pseudomonadota</taxon>
        <taxon>Betaproteobacteria</taxon>
        <taxon>Neisseriales</taxon>
        <taxon>Chromobacteriaceae</taxon>
        <taxon>Aquitalea</taxon>
    </lineage>
</organism>
<dbReference type="CDD" id="cd18774">
    <property type="entry name" value="PDC2_HK_sensor"/>
    <property type="match status" value="1"/>
</dbReference>
<dbReference type="SUPFAM" id="SSF55073">
    <property type="entry name" value="Nucleotide cyclase"/>
    <property type="match status" value="1"/>
</dbReference>
<dbReference type="GO" id="GO:1902201">
    <property type="term" value="P:negative regulation of bacterial-type flagellum-dependent cell motility"/>
    <property type="evidence" value="ECO:0007669"/>
    <property type="project" value="TreeGrafter"/>
</dbReference>
<evidence type="ECO:0000256" key="6">
    <source>
        <dbReference type="ARBA" id="ARBA00023136"/>
    </source>
</evidence>
<dbReference type="CDD" id="cd01949">
    <property type="entry name" value="GGDEF"/>
    <property type="match status" value="1"/>
</dbReference>
<name>A0A838YD00_9NEIS</name>
<feature type="transmembrane region" description="Helical" evidence="8">
    <location>
        <begin position="9"/>
        <end position="28"/>
    </location>
</feature>
<keyword evidence="3" id="KW-1003">Cell membrane</keyword>
<keyword evidence="6 8" id="KW-0472">Membrane</keyword>
<dbReference type="GO" id="GO:0005886">
    <property type="term" value="C:plasma membrane"/>
    <property type="evidence" value="ECO:0007669"/>
    <property type="project" value="UniProtKB-SubCell"/>
</dbReference>
<keyword evidence="11" id="KW-1185">Reference proteome</keyword>
<dbReference type="EMBL" id="JACERN010000042">
    <property type="protein sequence ID" value="MBA4710399.1"/>
    <property type="molecule type" value="Genomic_DNA"/>
</dbReference>
<comment type="subcellular location">
    <subcellularLocation>
        <location evidence="1">Cell membrane</location>
        <topology evidence="1">Multi-pass membrane protein</topology>
    </subcellularLocation>
</comment>
<feature type="transmembrane region" description="Helical" evidence="8">
    <location>
        <begin position="286"/>
        <end position="305"/>
    </location>
</feature>
<dbReference type="Gene3D" id="3.30.70.270">
    <property type="match status" value="1"/>
</dbReference>
<evidence type="ECO:0000256" key="7">
    <source>
        <dbReference type="ARBA" id="ARBA00034247"/>
    </source>
</evidence>
<gene>
    <name evidence="10" type="ORF">H2Z84_18665</name>
</gene>
<dbReference type="Pfam" id="PF02743">
    <property type="entry name" value="dCache_1"/>
    <property type="match status" value="1"/>
</dbReference>
<dbReference type="FunFam" id="3.30.70.270:FF:000001">
    <property type="entry name" value="Diguanylate cyclase domain protein"/>
    <property type="match status" value="1"/>
</dbReference>
<dbReference type="InterPro" id="IPR043128">
    <property type="entry name" value="Rev_trsase/Diguanyl_cyclase"/>
</dbReference>
<dbReference type="InterPro" id="IPR033479">
    <property type="entry name" value="dCache_1"/>
</dbReference>
<dbReference type="Pfam" id="PF00990">
    <property type="entry name" value="GGDEF"/>
    <property type="match status" value="1"/>
</dbReference>
<feature type="domain" description="GGDEF" evidence="9">
    <location>
        <begin position="343"/>
        <end position="476"/>
    </location>
</feature>
<evidence type="ECO:0000256" key="5">
    <source>
        <dbReference type="ARBA" id="ARBA00022989"/>
    </source>
</evidence>
<keyword evidence="5 8" id="KW-1133">Transmembrane helix</keyword>
<accession>A0A838YD00</accession>
<dbReference type="AlphaFoldDB" id="A0A838YD00"/>
<proteinExistence type="predicted"/>
<dbReference type="InterPro" id="IPR050469">
    <property type="entry name" value="Diguanylate_Cyclase"/>
</dbReference>
<dbReference type="PANTHER" id="PTHR45138:SF9">
    <property type="entry name" value="DIGUANYLATE CYCLASE DGCM-RELATED"/>
    <property type="match status" value="1"/>
</dbReference>
<evidence type="ECO:0000256" key="1">
    <source>
        <dbReference type="ARBA" id="ARBA00004651"/>
    </source>
</evidence>
<comment type="catalytic activity">
    <reaction evidence="7">
        <text>2 GTP = 3',3'-c-di-GMP + 2 diphosphate</text>
        <dbReference type="Rhea" id="RHEA:24898"/>
        <dbReference type="ChEBI" id="CHEBI:33019"/>
        <dbReference type="ChEBI" id="CHEBI:37565"/>
        <dbReference type="ChEBI" id="CHEBI:58805"/>
        <dbReference type="EC" id="2.7.7.65"/>
    </reaction>
</comment>
<dbReference type="SMART" id="SM00267">
    <property type="entry name" value="GGDEF"/>
    <property type="match status" value="1"/>
</dbReference>
<evidence type="ECO:0000313" key="11">
    <source>
        <dbReference type="Proteomes" id="UP000545606"/>
    </source>
</evidence>
<dbReference type="EC" id="2.7.7.65" evidence="2"/>